<dbReference type="InterPro" id="IPR001896">
    <property type="entry name" value="Plant_vir_prot"/>
</dbReference>
<proteinExistence type="predicted"/>
<name>A0A2U9NU84_FXMV</name>
<accession>A0A2U9NU84</accession>
<feature type="transmembrane region" description="Helical" evidence="1">
    <location>
        <begin position="86"/>
        <end position="107"/>
    </location>
</feature>
<keyword evidence="1" id="KW-0812">Transmembrane</keyword>
<reference evidence="2" key="1">
    <citation type="submission" date="2017-07" db="EMBL/GenBank/DDBJ databases">
        <title>Foxtail mosaic virus: A New Viral Vector for Heterologous Protein Expression in Wheat and Maize.</title>
        <authorList>
            <person name="Bouton C."/>
            <person name="King R."/>
            <person name="Hammond-Kosack K."/>
            <person name="Kanyuka K."/>
        </authorList>
    </citation>
    <scope>NUCLEOTIDE SEQUENCE</scope>
    <source>
        <strain evidence="2">PV139</strain>
    </source>
</reference>
<organism evidence="2">
    <name type="scientific">Foxtail mosaic virus</name>
    <dbReference type="NCBI Taxonomy" id="12179"/>
    <lineage>
        <taxon>Viruses</taxon>
        <taxon>Riboviria</taxon>
        <taxon>Orthornavirae</taxon>
        <taxon>Kitrinoviricota</taxon>
        <taxon>Alsuviricetes</taxon>
        <taxon>Tymovirales</taxon>
        <taxon>Alphaflexiviridae</taxon>
        <taxon>Potexvirus</taxon>
        <taxon>Potexvirus setariae</taxon>
    </lineage>
</organism>
<sequence>MSLSQGTGAPAISTPLTLRPPPDNTKAILTVAIGIAASLVFFMLTRNNLPHVGDNIHSLPHGGSYIDGTKSINYRPPASRYPSSNLLAFAPPILAAVLFFLTQPYLATRRSRCVRCFVVHGACTNHT</sequence>
<keyword evidence="1" id="KW-0472">Membrane</keyword>
<evidence type="ECO:0000313" key="2">
    <source>
        <dbReference type="EMBL" id="AWT40558.1"/>
    </source>
</evidence>
<evidence type="ECO:0000256" key="1">
    <source>
        <dbReference type="SAM" id="Phobius"/>
    </source>
</evidence>
<gene>
    <name evidence="2" type="primary">ORF3</name>
</gene>
<organismHost>
    <name type="scientific">Setaria viridis</name>
    <name type="common">Green bristlegrass</name>
    <name type="synonym">Setaria italica subsp. viridis</name>
    <dbReference type="NCBI Taxonomy" id="4556"/>
</organismHost>
<protein>
    <submittedName>
        <fullName evidence="2">11K protein</fullName>
    </submittedName>
</protein>
<dbReference type="EMBL" id="MF573299">
    <property type="protein sequence ID" value="AWT40558.1"/>
    <property type="molecule type" value="Genomic_RNA"/>
</dbReference>
<keyword evidence="1" id="KW-1133">Transmembrane helix</keyword>
<dbReference type="Pfam" id="PF01307">
    <property type="entry name" value="Plant_vir_prot"/>
    <property type="match status" value="1"/>
</dbReference>
<feature type="transmembrane region" description="Helical" evidence="1">
    <location>
        <begin position="27"/>
        <end position="45"/>
    </location>
</feature>
<organismHost>
    <name type="scientific">Setaria italica</name>
    <name type="common">Foxtail millet</name>
    <name type="synonym">Panicum italicum</name>
    <dbReference type="NCBI Taxonomy" id="4555"/>
</organismHost>